<gene>
    <name evidence="1" type="ORF">SAMN05660209_03348</name>
</gene>
<protein>
    <submittedName>
        <fullName evidence="1">Uncharacterized protein</fullName>
    </submittedName>
</protein>
<dbReference type="OrthoDB" id="4700192at2"/>
<organism evidence="1 2">
    <name type="scientific">Geodermatophilus africanus</name>
    <dbReference type="NCBI Taxonomy" id="1137993"/>
    <lineage>
        <taxon>Bacteria</taxon>
        <taxon>Bacillati</taxon>
        <taxon>Actinomycetota</taxon>
        <taxon>Actinomycetes</taxon>
        <taxon>Geodermatophilales</taxon>
        <taxon>Geodermatophilaceae</taxon>
        <taxon>Geodermatophilus</taxon>
    </lineage>
</organism>
<dbReference type="Proteomes" id="UP000198921">
    <property type="component" value="Unassembled WGS sequence"/>
</dbReference>
<reference evidence="2" key="1">
    <citation type="submission" date="2016-10" db="EMBL/GenBank/DDBJ databases">
        <authorList>
            <person name="Varghese N."/>
            <person name="Submissions S."/>
        </authorList>
    </citation>
    <scope>NUCLEOTIDE SEQUENCE [LARGE SCALE GENOMIC DNA]</scope>
    <source>
        <strain evidence="2">DSM 45422</strain>
    </source>
</reference>
<name>A0A1H3LIW0_9ACTN</name>
<sequence>MPNLAGLVVTRRLPAGLQLVEDSLGWESARSWPVSPPAQTARVLEVTGPVAWVTLVERFPLDVTASRRHDWWRATGRDSAWAIPDWAAVAEEFDAVHLTVDGYLATAGRALPVRTPDGPAGTVLAGWDPGATWWLTDVLPGLGEPTDWRGDRDAPGGWVPVG</sequence>
<evidence type="ECO:0000313" key="2">
    <source>
        <dbReference type="Proteomes" id="UP000198921"/>
    </source>
</evidence>
<proteinExistence type="predicted"/>
<dbReference type="AlphaFoldDB" id="A0A1H3LIW0"/>
<evidence type="ECO:0000313" key="1">
    <source>
        <dbReference type="EMBL" id="SDY63785.1"/>
    </source>
</evidence>
<dbReference type="EMBL" id="FNOT01000009">
    <property type="protein sequence ID" value="SDY63785.1"/>
    <property type="molecule type" value="Genomic_DNA"/>
</dbReference>
<accession>A0A1H3LIW0</accession>
<dbReference type="STRING" id="1137993.SAMN05660209_03348"/>
<keyword evidence="2" id="KW-1185">Reference proteome</keyword>
<dbReference type="RefSeq" id="WP_091158640.1">
    <property type="nucleotide sequence ID" value="NZ_FNOT01000009.1"/>
</dbReference>